<evidence type="ECO:0000313" key="1">
    <source>
        <dbReference type="EMBL" id="PUT44645.1"/>
    </source>
</evidence>
<sequence>MKRNWEIIRGILIKMEESHFNDLLALNNFDSWSKEEIIHHAILLEESGYINAKIIREMKGVSEIYFEEITMKGYELLEFLREKTIWEKIKTYLNENGIELSISAIMQAGPVVIGKFFS</sequence>
<evidence type="ECO:0000313" key="4">
    <source>
        <dbReference type="Proteomes" id="UP000306421"/>
    </source>
</evidence>
<keyword evidence="3" id="KW-1185">Reference proteome</keyword>
<evidence type="ECO:0000313" key="2">
    <source>
        <dbReference type="EMBL" id="TID39769.1"/>
    </source>
</evidence>
<dbReference type="Pfam" id="PF10711">
    <property type="entry name" value="DUF2513"/>
    <property type="match status" value="1"/>
</dbReference>
<name>A0AB38N0N5_9GAMM</name>
<dbReference type="RefSeq" id="WP_108295095.1">
    <property type="nucleotide sequence ID" value="NZ_JAWVLH010000017.1"/>
</dbReference>
<dbReference type="Proteomes" id="UP000306421">
    <property type="component" value="Unassembled WGS sequence"/>
</dbReference>
<dbReference type="InterPro" id="IPR019650">
    <property type="entry name" value="DUF2513"/>
</dbReference>
<evidence type="ECO:0000313" key="3">
    <source>
        <dbReference type="Proteomes" id="UP000251035"/>
    </source>
</evidence>
<reference evidence="2 4" key="2">
    <citation type="submission" date="2018-04" db="EMBL/GenBank/DDBJ databases">
        <title>Whole genome sequence comparison of clinical and drinking water Legionella pneumophila isolates.</title>
        <authorList>
            <person name="Garner E."/>
        </authorList>
    </citation>
    <scope>NUCLEOTIDE SEQUENCE [LARGE SCALE GENOMIC DNA]</scope>
    <source>
        <strain evidence="2 4">WH02</strain>
    </source>
</reference>
<dbReference type="Proteomes" id="UP000251035">
    <property type="component" value="Unassembled WGS sequence"/>
</dbReference>
<proteinExistence type="predicted"/>
<organism evidence="2 4">
    <name type="scientific">Legionella taurinensis</name>
    <dbReference type="NCBI Taxonomy" id="70611"/>
    <lineage>
        <taxon>Bacteria</taxon>
        <taxon>Pseudomonadati</taxon>
        <taxon>Pseudomonadota</taxon>
        <taxon>Gammaproteobacteria</taxon>
        <taxon>Legionellales</taxon>
        <taxon>Legionellaceae</taxon>
        <taxon>Legionella</taxon>
    </lineage>
</organism>
<dbReference type="EMBL" id="QFGG01000017">
    <property type="protein sequence ID" value="TID39769.1"/>
    <property type="molecule type" value="Genomic_DNA"/>
</dbReference>
<protein>
    <submittedName>
        <fullName evidence="2">DUF2513 domain-containing protein</fullName>
    </submittedName>
</protein>
<comment type="caution">
    <text evidence="2">The sequence shown here is derived from an EMBL/GenBank/DDBJ whole genome shotgun (WGS) entry which is preliminary data.</text>
</comment>
<dbReference type="AlphaFoldDB" id="A0AB38N0N5"/>
<dbReference type="EMBL" id="QCXM01000020">
    <property type="protein sequence ID" value="PUT44645.1"/>
    <property type="molecule type" value="Genomic_DNA"/>
</dbReference>
<accession>A0AB38N0N5</accession>
<reference evidence="1 3" key="1">
    <citation type="submission" date="2018-04" db="EMBL/GenBank/DDBJ databases">
        <title>Whole genome sequence comparison of clinical and drinking water Legionella pneumophila isolates associated with the Flint Water Crisis.</title>
        <authorList>
            <person name="Garner E."/>
            <person name="Brown C."/>
            <person name="Schwake O."/>
            <person name="Coil D."/>
            <person name="Jospin G."/>
            <person name="Eisen J."/>
            <person name="Edwards M."/>
            <person name="Pruden A."/>
        </authorList>
    </citation>
    <scope>NUCLEOTIDE SEQUENCE [LARGE SCALE GENOMIC DNA]</scope>
    <source>
        <strain evidence="1 3">Genessee03</strain>
    </source>
</reference>
<gene>
    <name evidence="1" type="ORF">DB745_13795</name>
    <name evidence="2" type="ORF">DIZ81_13835</name>
</gene>